<organism evidence="5 6">
    <name type="scientific">Acropora cervicornis</name>
    <name type="common">Staghorn coral</name>
    <dbReference type="NCBI Taxonomy" id="6130"/>
    <lineage>
        <taxon>Eukaryota</taxon>
        <taxon>Metazoa</taxon>
        <taxon>Cnidaria</taxon>
        <taxon>Anthozoa</taxon>
        <taxon>Hexacorallia</taxon>
        <taxon>Scleractinia</taxon>
        <taxon>Astrocoeniina</taxon>
        <taxon>Acroporidae</taxon>
        <taxon>Acropora</taxon>
    </lineage>
</organism>
<evidence type="ECO:0000256" key="1">
    <source>
        <dbReference type="ARBA" id="ARBA00022723"/>
    </source>
</evidence>
<gene>
    <name evidence="5" type="ORF">P5673_030926</name>
</gene>
<dbReference type="AlphaFoldDB" id="A0AAD9PTH9"/>
<keyword evidence="6" id="KW-1185">Reference proteome</keyword>
<dbReference type="PRINTS" id="PR00450">
    <property type="entry name" value="RECOVERIN"/>
</dbReference>
<keyword evidence="2" id="KW-0677">Repeat</keyword>
<feature type="domain" description="EF-hand" evidence="4">
    <location>
        <begin position="73"/>
        <end position="108"/>
    </location>
</feature>
<evidence type="ECO:0000313" key="5">
    <source>
        <dbReference type="EMBL" id="KAK2548783.1"/>
    </source>
</evidence>
<dbReference type="InterPro" id="IPR002048">
    <property type="entry name" value="EF_hand_dom"/>
</dbReference>
<comment type="caution">
    <text evidence="5">The sequence shown here is derived from an EMBL/GenBank/DDBJ whole genome shotgun (WGS) entry which is preliminary data.</text>
</comment>
<dbReference type="Pfam" id="PF13499">
    <property type="entry name" value="EF-hand_7"/>
    <property type="match status" value="1"/>
</dbReference>
<reference evidence="5" key="2">
    <citation type="journal article" date="2023" name="Science">
        <title>Genomic signatures of disease resistance in endangered staghorn corals.</title>
        <authorList>
            <person name="Vollmer S.V."/>
            <person name="Selwyn J.D."/>
            <person name="Despard B.A."/>
            <person name="Roesel C.L."/>
        </authorList>
    </citation>
    <scope>NUCLEOTIDE SEQUENCE</scope>
    <source>
        <strain evidence="5">K2</strain>
    </source>
</reference>
<dbReference type="SMART" id="SM00054">
    <property type="entry name" value="EFh"/>
    <property type="match status" value="3"/>
</dbReference>
<accession>A0AAD9PTH9</accession>
<keyword evidence="3" id="KW-0106">Calcium</keyword>
<dbReference type="PANTHER" id="PTHR23055:SF60">
    <property type="entry name" value="CALAXIN"/>
    <property type="match status" value="1"/>
</dbReference>
<evidence type="ECO:0000313" key="6">
    <source>
        <dbReference type="Proteomes" id="UP001249851"/>
    </source>
</evidence>
<dbReference type="EMBL" id="JARQWQ010000138">
    <property type="protein sequence ID" value="KAK2548783.1"/>
    <property type="molecule type" value="Genomic_DNA"/>
</dbReference>
<dbReference type="SUPFAM" id="SSF47473">
    <property type="entry name" value="EF-hand"/>
    <property type="match status" value="1"/>
</dbReference>
<keyword evidence="1" id="KW-0479">Metal-binding</keyword>
<dbReference type="PANTHER" id="PTHR23055">
    <property type="entry name" value="CALCIUM BINDING PROTEINS"/>
    <property type="match status" value="1"/>
</dbReference>
<dbReference type="InterPro" id="IPR018247">
    <property type="entry name" value="EF_Hand_1_Ca_BS"/>
</dbReference>
<dbReference type="PROSITE" id="PS00018">
    <property type="entry name" value="EF_HAND_1"/>
    <property type="match status" value="2"/>
</dbReference>
<dbReference type="Pfam" id="PF13833">
    <property type="entry name" value="EF-hand_8"/>
    <property type="match status" value="1"/>
</dbReference>
<dbReference type="Proteomes" id="UP001249851">
    <property type="component" value="Unassembled WGS sequence"/>
</dbReference>
<evidence type="ECO:0000259" key="4">
    <source>
        <dbReference type="PROSITE" id="PS50222"/>
    </source>
</evidence>
<protein>
    <submittedName>
        <fullName evidence="5">Calaxin</fullName>
    </submittedName>
</protein>
<evidence type="ECO:0000256" key="2">
    <source>
        <dbReference type="ARBA" id="ARBA00022737"/>
    </source>
</evidence>
<dbReference type="InterPro" id="IPR028846">
    <property type="entry name" value="Recoverin"/>
</dbReference>
<dbReference type="GO" id="GO:0005509">
    <property type="term" value="F:calcium ion binding"/>
    <property type="evidence" value="ECO:0007669"/>
    <property type="project" value="InterPro"/>
</dbReference>
<sequence length="225" mass="26095">MATITSKPNKKNTKTAESLQPGTHYFNFYCYRNISVKKDEVENLLALFEANAKNEKMDRSKFRDILYKQFELTEDILMDRVFKVFDEDNDGNLNMKEWVCGMSKFLRGTFKEQIDFCFKVYDLNGSGYITREAVQHMLKDCMVKSPTEEDADENVKDLVDQVFKKMDVDHDGKISPLDFKTTVENEKLLLEAFGKCLPGEKEVTMFERMLPACQTDGDLTKSQPH</sequence>
<reference evidence="5" key="1">
    <citation type="journal article" date="2023" name="G3 (Bethesda)">
        <title>Whole genome assembly and annotation of the endangered Caribbean coral Acropora cervicornis.</title>
        <authorList>
            <person name="Selwyn J.D."/>
            <person name="Vollmer S.V."/>
        </authorList>
    </citation>
    <scope>NUCLEOTIDE SEQUENCE</scope>
    <source>
        <strain evidence="5">K2</strain>
    </source>
</reference>
<name>A0AAD9PTH9_ACRCE</name>
<evidence type="ECO:0000256" key="3">
    <source>
        <dbReference type="ARBA" id="ARBA00022837"/>
    </source>
</evidence>
<dbReference type="Gene3D" id="1.10.238.10">
    <property type="entry name" value="EF-hand"/>
    <property type="match status" value="1"/>
</dbReference>
<dbReference type="CDD" id="cd00051">
    <property type="entry name" value="EFh"/>
    <property type="match status" value="2"/>
</dbReference>
<feature type="domain" description="EF-hand" evidence="4">
    <location>
        <begin position="154"/>
        <end position="189"/>
    </location>
</feature>
<proteinExistence type="predicted"/>
<dbReference type="InterPro" id="IPR011992">
    <property type="entry name" value="EF-hand-dom_pair"/>
</dbReference>
<feature type="domain" description="EF-hand" evidence="4">
    <location>
        <begin position="109"/>
        <end position="144"/>
    </location>
</feature>
<dbReference type="PROSITE" id="PS50222">
    <property type="entry name" value="EF_HAND_2"/>
    <property type="match status" value="3"/>
</dbReference>